<name>A0ABU7JM69_9NOCA</name>
<organism evidence="1 2">
    <name type="scientific">Rhodococcus chondri</name>
    <dbReference type="NCBI Taxonomy" id="3065941"/>
    <lineage>
        <taxon>Bacteria</taxon>
        <taxon>Bacillati</taxon>
        <taxon>Actinomycetota</taxon>
        <taxon>Actinomycetes</taxon>
        <taxon>Mycobacteriales</taxon>
        <taxon>Nocardiaceae</taxon>
        <taxon>Rhodococcus</taxon>
    </lineage>
</organism>
<dbReference type="EMBL" id="JAUZMZ010000009">
    <property type="protein sequence ID" value="MEE2031126.1"/>
    <property type="molecule type" value="Genomic_DNA"/>
</dbReference>
<accession>A0ABU7JM69</accession>
<protein>
    <submittedName>
        <fullName evidence="1">Uncharacterized protein</fullName>
    </submittedName>
</protein>
<dbReference type="Proteomes" id="UP001331936">
    <property type="component" value="Unassembled WGS sequence"/>
</dbReference>
<dbReference type="RefSeq" id="WP_330150551.1">
    <property type="nucleotide sequence ID" value="NZ_JAUZMZ010000009.1"/>
</dbReference>
<evidence type="ECO:0000313" key="2">
    <source>
        <dbReference type="Proteomes" id="UP001331936"/>
    </source>
</evidence>
<evidence type="ECO:0000313" key="1">
    <source>
        <dbReference type="EMBL" id="MEE2031126.1"/>
    </source>
</evidence>
<gene>
    <name evidence="1" type="ORF">Q8814_03165</name>
</gene>
<reference evidence="1 2" key="1">
    <citation type="submission" date="2023-08" db="EMBL/GenBank/DDBJ databases">
        <authorList>
            <person name="Girao M."/>
            <person name="Carvalho M.F."/>
        </authorList>
    </citation>
    <scope>NUCLEOTIDE SEQUENCE [LARGE SCALE GENOMIC DNA]</scope>
    <source>
        <strain evidence="1 2">CC-R104</strain>
    </source>
</reference>
<proteinExistence type="predicted"/>
<keyword evidence="2" id="KW-1185">Reference proteome</keyword>
<sequence>MASTSPDAASESATSLWSWRDRHGSEQFRAEDLAGLILDESADV</sequence>
<comment type="caution">
    <text evidence="1">The sequence shown here is derived from an EMBL/GenBank/DDBJ whole genome shotgun (WGS) entry which is preliminary data.</text>
</comment>